<dbReference type="EMBL" id="CP130319">
    <property type="protein sequence ID" value="WNR44222.1"/>
    <property type="molecule type" value="Genomic_DNA"/>
</dbReference>
<dbReference type="KEGG" id="proo:MJB10_24575"/>
<feature type="coiled-coil region" evidence="1">
    <location>
        <begin position="21"/>
        <end position="78"/>
    </location>
</feature>
<feature type="domain" description="Hemerythrin-like" evidence="2">
    <location>
        <begin position="21"/>
        <end position="170"/>
    </location>
</feature>
<evidence type="ECO:0000313" key="4">
    <source>
        <dbReference type="Proteomes" id="UP001304650"/>
    </source>
</evidence>
<dbReference type="InterPro" id="IPR012312">
    <property type="entry name" value="Hemerythrin-like"/>
</dbReference>
<name>A0AA96LLP7_9BACL</name>
<dbReference type="Gene3D" id="1.20.120.520">
    <property type="entry name" value="nmb1532 protein domain like"/>
    <property type="match status" value="1"/>
</dbReference>
<reference evidence="3" key="1">
    <citation type="submission" date="2022-02" db="EMBL/GenBank/DDBJ databases">
        <title>Paenibacillus sp. MBLB1832 Whole Genome Shotgun Sequencing.</title>
        <authorList>
            <person name="Hwang C.Y."/>
            <person name="Cho E.-S."/>
            <person name="Seo M.-J."/>
        </authorList>
    </citation>
    <scope>NUCLEOTIDE SEQUENCE</scope>
    <source>
        <strain evidence="3">MBLB1832</strain>
    </source>
</reference>
<dbReference type="Pfam" id="PF01814">
    <property type="entry name" value="Hemerythrin"/>
    <property type="match status" value="1"/>
</dbReference>
<gene>
    <name evidence="3" type="ORF">MJB10_24575</name>
</gene>
<proteinExistence type="predicted"/>
<dbReference type="Proteomes" id="UP001304650">
    <property type="component" value="Chromosome"/>
</dbReference>
<protein>
    <submittedName>
        <fullName evidence="3">Hemerythrin domain-containing protein</fullName>
    </submittedName>
</protein>
<dbReference type="RefSeq" id="WP_314799678.1">
    <property type="nucleotide sequence ID" value="NZ_CP130319.1"/>
</dbReference>
<keyword evidence="1" id="KW-0175">Coiled coil</keyword>
<keyword evidence="4" id="KW-1185">Reference proteome</keyword>
<organism evidence="3 4">
    <name type="scientific">Paenibacillus roseopurpureus</name>
    <dbReference type="NCBI Taxonomy" id="2918901"/>
    <lineage>
        <taxon>Bacteria</taxon>
        <taxon>Bacillati</taxon>
        <taxon>Bacillota</taxon>
        <taxon>Bacilli</taxon>
        <taxon>Bacillales</taxon>
        <taxon>Paenibacillaceae</taxon>
        <taxon>Paenibacillus</taxon>
    </lineage>
</organism>
<evidence type="ECO:0000256" key="1">
    <source>
        <dbReference type="SAM" id="Coils"/>
    </source>
</evidence>
<evidence type="ECO:0000313" key="3">
    <source>
        <dbReference type="EMBL" id="WNR44222.1"/>
    </source>
</evidence>
<dbReference type="AlphaFoldDB" id="A0AA96LLP7"/>
<accession>A0AA96LLP7</accession>
<sequence length="200" mass="22837">MSTDLGYSIDEATASQVGRLLKRLKDEHGTLKSELDHIQEQTGHMADLPGTEASKKLLQDIRQEMEGLLEKLEAYEQWEEDEVFPILYKYTAQGPDPAFLTSAWVLEEDHKQVERFVRSFIAYANECDQGANSKVNVNIQLKKAISLLRMACAVMAEQLLTEEEMVFPLADEILGNYPTFGIFQRGNSHNDKYRADRQHL</sequence>
<evidence type="ECO:0000259" key="2">
    <source>
        <dbReference type="Pfam" id="PF01814"/>
    </source>
</evidence>